<protein>
    <submittedName>
        <fullName evidence="3">Cysteine hydrolase family protein</fullName>
    </submittedName>
</protein>
<accession>A0ABV8UJ31</accession>
<dbReference type="InterPro" id="IPR050272">
    <property type="entry name" value="Isochorismatase-like_hydrls"/>
</dbReference>
<dbReference type="EMBL" id="JBHSCW010000002">
    <property type="protein sequence ID" value="MFC4350846.1"/>
    <property type="molecule type" value="Genomic_DNA"/>
</dbReference>
<dbReference type="CDD" id="cd00431">
    <property type="entry name" value="cysteine_hydrolases"/>
    <property type="match status" value="1"/>
</dbReference>
<organism evidence="3 4">
    <name type="scientific">Fodinicurvata halophila</name>
    <dbReference type="NCBI Taxonomy" id="1419723"/>
    <lineage>
        <taxon>Bacteria</taxon>
        <taxon>Pseudomonadati</taxon>
        <taxon>Pseudomonadota</taxon>
        <taxon>Alphaproteobacteria</taxon>
        <taxon>Rhodospirillales</taxon>
        <taxon>Rhodovibrionaceae</taxon>
        <taxon>Fodinicurvata</taxon>
    </lineage>
</organism>
<dbReference type="InterPro" id="IPR000868">
    <property type="entry name" value="Isochorismatase-like_dom"/>
</dbReference>
<dbReference type="Pfam" id="PF00857">
    <property type="entry name" value="Isochorismatase"/>
    <property type="match status" value="1"/>
</dbReference>
<name>A0ABV8UJ31_9PROT</name>
<dbReference type="SUPFAM" id="SSF52499">
    <property type="entry name" value="Isochorismatase-like hydrolases"/>
    <property type="match status" value="1"/>
</dbReference>
<feature type="domain" description="Isochorismatase-like" evidence="2">
    <location>
        <begin position="32"/>
        <end position="215"/>
    </location>
</feature>
<keyword evidence="4" id="KW-1185">Reference proteome</keyword>
<dbReference type="GO" id="GO:0016787">
    <property type="term" value="F:hydrolase activity"/>
    <property type="evidence" value="ECO:0007669"/>
    <property type="project" value="UniProtKB-KW"/>
</dbReference>
<evidence type="ECO:0000256" key="1">
    <source>
        <dbReference type="ARBA" id="ARBA00022801"/>
    </source>
</evidence>
<reference evidence="4" key="1">
    <citation type="journal article" date="2019" name="Int. J. Syst. Evol. Microbiol.">
        <title>The Global Catalogue of Microorganisms (GCM) 10K type strain sequencing project: providing services to taxonomists for standard genome sequencing and annotation.</title>
        <authorList>
            <consortium name="The Broad Institute Genomics Platform"/>
            <consortium name="The Broad Institute Genome Sequencing Center for Infectious Disease"/>
            <person name="Wu L."/>
            <person name="Ma J."/>
        </authorList>
    </citation>
    <scope>NUCLEOTIDE SEQUENCE [LARGE SCALE GENOMIC DNA]</scope>
    <source>
        <strain evidence="4">CECT 8472</strain>
    </source>
</reference>
<sequence>MDNSVIPDEIRQRVEYRRGSLATMERLDLTRTALLVMDVQNFYWMEDLPVAYAPDMANIVDKVNAIAALCRQLSVPVFWIQHMFTESWTSWYEKTTKGEVARALIENTTPGSRGFEIHDSMDVQPGDQRVLKTRYSAMLHNSSDLDLQLLARRIDTLIITGGLTNCCCESTARDAMMMDYNVVFVSDANASRSAAQHQASLVSLVQLFADVRDTASLMEMMKLSSDSSALEVEE</sequence>
<gene>
    <name evidence="3" type="ORF">ACFOW6_04730</name>
</gene>
<keyword evidence="1 3" id="KW-0378">Hydrolase</keyword>
<proteinExistence type="predicted"/>
<dbReference type="Gene3D" id="3.40.50.850">
    <property type="entry name" value="Isochorismatase-like"/>
    <property type="match status" value="1"/>
</dbReference>
<dbReference type="InterPro" id="IPR036380">
    <property type="entry name" value="Isochorismatase-like_sf"/>
</dbReference>
<dbReference type="PANTHER" id="PTHR43540:SF6">
    <property type="entry name" value="ISOCHORISMATASE-LIKE DOMAIN-CONTAINING PROTEIN"/>
    <property type="match status" value="1"/>
</dbReference>
<dbReference type="Proteomes" id="UP001595799">
    <property type="component" value="Unassembled WGS sequence"/>
</dbReference>
<evidence type="ECO:0000313" key="4">
    <source>
        <dbReference type="Proteomes" id="UP001595799"/>
    </source>
</evidence>
<evidence type="ECO:0000313" key="3">
    <source>
        <dbReference type="EMBL" id="MFC4350846.1"/>
    </source>
</evidence>
<comment type="caution">
    <text evidence="3">The sequence shown here is derived from an EMBL/GenBank/DDBJ whole genome shotgun (WGS) entry which is preliminary data.</text>
</comment>
<evidence type="ECO:0000259" key="2">
    <source>
        <dbReference type="Pfam" id="PF00857"/>
    </source>
</evidence>
<dbReference type="RefSeq" id="WP_382421185.1">
    <property type="nucleotide sequence ID" value="NZ_JBHSCW010000002.1"/>
</dbReference>
<dbReference type="PANTHER" id="PTHR43540">
    <property type="entry name" value="PEROXYUREIDOACRYLATE/UREIDOACRYLATE AMIDOHYDROLASE-RELATED"/>
    <property type="match status" value="1"/>
</dbReference>